<sequence length="71" mass="8323">MNQSKKSVTIFNQRLAGFLMLHGFTLLGMTENKLDASPTKKKNVFFFKNSEDLQKAINKWDEERKCVKWVI</sequence>
<accession>A0A926DM36</accession>
<feature type="domain" description="DUF5659" evidence="1">
    <location>
        <begin position="6"/>
        <end position="61"/>
    </location>
</feature>
<evidence type="ECO:0000259" key="1">
    <source>
        <dbReference type="Pfam" id="PF18903"/>
    </source>
</evidence>
<evidence type="ECO:0000313" key="3">
    <source>
        <dbReference type="Proteomes" id="UP000611762"/>
    </source>
</evidence>
<dbReference type="InterPro" id="IPR043718">
    <property type="entry name" value="DUF5659"/>
</dbReference>
<dbReference type="RefSeq" id="WP_249311944.1">
    <property type="nucleotide sequence ID" value="NZ_JACRSU010000002.1"/>
</dbReference>
<evidence type="ECO:0000313" key="2">
    <source>
        <dbReference type="EMBL" id="MBC8540796.1"/>
    </source>
</evidence>
<keyword evidence="3" id="KW-1185">Reference proteome</keyword>
<reference evidence="2" key="1">
    <citation type="submission" date="2020-08" db="EMBL/GenBank/DDBJ databases">
        <title>Genome public.</title>
        <authorList>
            <person name="Liu C."/>
            <person name="Sun Q."/>
        </authorList>
    </citation>
    <scope>NUCLEOTIDE SEQUENCE</scope>
    <source>
        <strain evidence="2">H8</strain>
    </source>
</reference>
<dbReference type="Pfam" id="PF18903">
    <property type="entry name" value="DUF5659"/>
    <property type="match status" value="1"/>
</dbReference>
<gene>
    <name evidence="2" type="ORF">H8698_07380</name>
</gene>
<protein>
    <recommendedName>
        <fullName evidence="1">DUF5659 domain-containing protein</fullName>
    </recommendedName>
</protein>
<dbReference type="AlphaFoldDB" id="A0A926DM36"/>
<dbReference type="EMBL" id="JACRSU010000002">
    <property type="protein sequence ID" value="MBC8540796.1"/>
    <property type="molecule type" value="Genomic_DNA"/>
</dbReference>
<dbReference type="Proteomes" id="UP000611762">
    <property type="component" value="Unassembled WGS sequence"/>
</dbReference>
<organism evidence="2 3">
    <name type="scientific">Congzhengia minquanensis</name>
    <dbReference type="NCBI Taxonomy" id="2763657"/>
    <lineage>
        <taxon>Bacteria</taxon>
        <taxon>Bacillati</taxon>
        <taxon>Bacillota</taxon>
        <taxon>Clostridia</taxon>
        <taxon>Eubacteriales</taxon>
        <taxon>Oscillospiraceae</taxon>
        <taxon>Congzhengia</taxon>
    </lineage>
</organism>
<name>A0A926DM36_9FIRM</name>
<comment type="caution">
    <text evidence="2">The sequence shown here is derived from an EMBL/GenBank/DDBJ whole genome shotgun (WGS) entry which is preliminary data.</text>
</comment>
<proteinExistence type="predicted"/>